<feature type="domain" description="TF-B3" evidence="6">
    <location>
        <begin position="184"/>
        <end position="290"/>
    </location>
</feature>
<comment type="caution">
    <text evidence="8">The sequence shown here is derived from an EMBL/GenBank/DDBJ whole genome shotgun (WGS) entry which is preliminary data.</text>
</comment>
<evidence type="ECO:0000313" key="9">
    <source>
        <dbReference type="Proteomes" id="UP000729402"/>
    </source>
</evidence>
<dbReference type="Pfam" id="PF02362">
    <property type="entry name" value="B3"/>
    <property type="match status" value="1"/>
</dbReference>
<keyword evidence="9" id="KW-1185">Reference proteome</keyword>
<evidence type="ECO:0000256" key="3">
    <source>
        <dbReference type="ARBA" id="ARBA00023125"/>
    </source>
</evidence>
<reference evidence="8" key="1">
    <citation type="journal article" date="2021" name="bioRxiv">
        <title>Whole Genome Assembly and Annotation of Northern Wild Rice, Zizania palustris L., Supports a Whole Genome Duplication in the Zizania Genus.</title>
        <authorList>
            <person name="Haas M."/>
            <person name="Kono T."/>
            <person name="Macchietto M."/>
            <person name="Millas R."/>
            <person name="McGilp L."/>
            <person name="Shao M."/>
            <person name="Duquette J."/>
            <person name="Hirsch C.N."/>
            <person name="Kimball J."/>
        </authorList>
    </citation>
    <scope>NUCLEOTIDE SEQUENCE</scope>
    <source>
        <tissue evidence="8">Fresh leaf tissue</tissue>
    </source>
</reference>
<reference evidence="8" key="2">
    <citation type="submission" date="2021-02" db="EMBL/GenBank/DDBJ databases">
        <authorList>
            <person name="Kimball J.A."/>
            <person name="Haas M.W."/>
            <person name="Macchietto M."/>
            <person name="Kono T."/>
            <person name="Duquette J."/>
            <person name="Shao M."/>
        </authorList>
    </citation>
    <scope>NUCLEOTIDE SEQUENCE</scope>
    <source>
        <tissue evidence="8">Fresh leaf tissue</tissue>
    </source>
</reference>
<dbReference type="SMART" id="SM01019">
    <property type="entry name" value="B3"/>
    <property type="match status" value="1"/>
</dbReference>
<proteinExistence type="predicted"/>
<dbReference type="Proteomes" id="UP000729402">
    <property type="component" value="Unassembled WGS sequence"/>
</dbReference>
<dbReference type="InterPro" id="IPR044800">
    <property type="entry name" value="LEC2-like"/>
</dbReference>
<dbReference type="EMBL" id="JAAALK010000290">
    <property type="protein sequence ID" value="KAG8046121.1"/>
    <property type="molecule type" value="Genomic_DNA"/>
</dbReference>
<keyword evidence="5" id="KW-0539">Nucleus</keyword>
<accession>A0A8J5R4U9</accession>
<dbReference type="AlphaFoldDB" id="A0A8J5R4U9"/>
<dbReference type="CDD" id="cd00018">
    <property type="entry name" value="AP2"/>
    <property type="match status" value="1"/>
</dbReference>
<dbReference type="OrthoDB" id="2020802at2759"/>
<evidence type="ECO:0000256" key="4">
    <source>
        <dbReference type="ARBA" id="ARBA00023163"/>
    </source>
</evidence>
<organism evidence="8 9">
    <name type="scientific">Zizania palustris</name>
    <name type="common">Northern wild rice</name>
    <dbReference type="NCBI Taxonomy" id="103762"/>
    <lineage>
        <taxon>Eukaryota</taxon>
        <taxon>Viridiplantae</taxon>
        <taxon>Streptophyta</taxon>
        <taxon>Embryophyta</taxon>
        <taxon>Tracheophyta</taxon>
        <taxon>Spermatophyta</taxon>
        <taxon>Magnoliopsida</taxon>
        <taxon>Liliopsida</taxon>
        <taxon>Poales</taxon>
        <taxon>Poaceae</taxon>
        <taxon>BOP clade</taxon>
        <taxon>Oryzoideae</taxon>
        <taxon>Oryzeae</taxon>
        <taxon>Zizaniinae</taxon>
        <taxon>Zizania</taxon>
    </lineage>
</organism>
<dbReference type="InterPro" id="IPR001471">
    <property type="entry name" value="AP2/ERF_dom"/>
</dbReference>
<dbReference type="GO" id="GO:0005634">
    <property type="term" value="C:nucleus"/>
    <property type="evidence" value="ECO:0007669"/>
    <property type="project" value="UniProtKB-SubCell"/>
</dbReference>
<evidence type="ECO:0000259" key="7">
    <source>
        <dbReference type="PROSITE" id="PS51032"/>
    </source>
</evidence>
<dbReference type="SMART" id="SM00380">
    <property type="entry name" value="AP2"/>
    <property type="match status" value="1"/>
</dbReference>
<dbReference type="Pfam" id="PF00847">
    <property type="entry name" value="AP2"/>
    <property type="match status" value="1"/>
</dbReference>
<keyword evidence="4" id="KW-0804">Transcription</keyword>
<evidence type="ECO:0000256" key="1">
    <source>
        <dbReference type="ARBA" id="ARBA00004123"/>
    </source>
</evidence>
<evidence type="ECO:0000256" key="2">
    <source>
        <dbReference type="ARBA" id="ARBA00023015"/>
    </source>
</evidence>
<dbReference type="PANTHER" id="PTHR31140:SF56">
    <property type="entry name" value="AP2_ERF AND B3 DOMAIN-CONTAINING PROTEIN OS01G0141000"/>
    <property type="match status" value="1"/>
</dbReference>
<dbReference type="PROSITE" id="PS50863">
    <property type="entry name" value="B3"/>
    <property type="match status" value="1"/>
</dbReference>
<dbReference type="InterPro" id="IPR003340">
    <property type="entry name" value="B3_DNA-bd"/>
</dbReference>
<name>A0A8J5R4U9_ZIZPA</name>
<dbReference type="GO" id="GO:0003677">
    <property type="term" value="F:DNA binding"/>
    <property type="evidence" value="ECO:0007669"/>
    <property type="project" value="UniProtKB-KW"/>
</dbReference>
<evidence type="ECO:0000313" key="8">
    <source>
        <dbReference type="EMBL" id="KAG8046121.1"/>
    </source>
</evidence>
<keyword evidence="3" id="KW-0238">DNA-binding</keyword>
<evidence type="ECO:0000259" key="6">
    <source>
        <dbReference type="PROSITE" id="PS50863"/>
    </source>
</evidence>
<gene>
    <name evidence="8" type="ORF">GUJ93_ZPchr0008g13848</name>
</gene>
<sequence length="361" mass="39107">MAVEVEPISSAGEYSSGASTATTVSGAAQVAAAEQLAILPVVAIASSTESMVDEAVTSRPPAAAVQQSSRYKGVVPQPNGRWGAQIYERHARVWLGTFPDEEAAARAYDVAALRYRGRDAATNFPGEAASAAELAFLAAHSKAEIVDMLRKHTYADELRQGLRRGRGMGARALPTPSWARAPLFEKAVTPSDVGKLNRLVVPKQHAEKHFPLRRSPDAATGKGVLLNFEDGEGKVWRFRYSYWNSSQSYVLTKGWSRFVREKGLRAGDTIVFSRSAYGPEKLLFIDCRKNKTAASTACCAAVDAEKPKEDARVVKLFGVDIAGGEGRKRERAAVDEQGQELLLKRQCVPHQRSPALGALLL</sequence>
<evidence type="ECO:0000256" key="5">
    <source>
        <dbReference type="ARBA" id="ARBA00023242"/>
    </source>
</evidence>
<comment type="subcellular location">
    <subcellularLocation>
        <location evidence="1">Nucleus</location>
    </subcellularLocation>
</comment>
<dbReference type="FunFam" id="3.30.730.10:FF:000008">
    <property type="entry name" value="AP2 domain-containing protein RAP2.8"/>
    <property type="match status" value="1"/>
</dbReference>
<dbReference type="PROSITE" id="PS51032">
    <property type="entry name" value="AP2_ERF"/>
    <property type="match status" value="1"/>
</dbReference>
<evidence type="ECO:0008006" key="10">
    <source>
        <dbReference type="Google" id="ProtNLM"/>
    </source>
</evidence>
<dbReference type="PANTHER" id="PTHR31140">
    <property type="entry name" value="B3 DOMAIN-CONTAINING TRANSCRIPTION FACTOR ABI3"/>
    <property type="match status" value="1"/>
</dbReference>
<protein>
    <recommendedName>
        <fullName evidence="10">AP2/ERF and B3 domain-containing protein</fullName>
    </recommendedName>
</protein>
<keyword evidence="2" id="KW-0805">Transcription regulation</keyword>
<dbReference type="CDD" id="cd10017">
    <property type="entry name" value="B3_DNA"/>
    <property type="match status" value="1"/>
</dbReference>
<feature type="domain" description="AP2/ERF" evidence="7">
    <location>
        <begin position="70"/>
        <end position="125"/>
    </location>
</feature>
<dbReference type="GO" id="GO:0003700">
    <property type="term" value="F:DNA-binding transcription factor activity"/>
    <property type="evidence" value="ECO:0007669"/>
    <property type="project" value="InterPro"/>
</dbReference>